<dbReference type="PANTHER" id="PTHR43986">
    <property type="entry name" value="ELONGATION FACTOR 1-GAMMA"/>
    <property type="match status" value="1"/>
</dbReference>
<comment type="similarity">
    <text evidence="1">Belongs to the GST superfamily.</text>
</comment>
<dbReference type="CDD" id="cd03044">
    <property type="entry name" value="GST_N_EF1Bgamma"/>
    <property type="match status" value="1"/>
</dbReference>
<dbReference type="GO" id="GO:0003746">
    <property type="term" value="F:translation elongation factor activity"/>
    <property type="evidence" value="ECO:0007669"/>
    <property type="project" value="UniProtKB-KW"/>
</dbReference>
<keyword evidence="3" id="KW-0648">Protein biosynthesis</keyword>
<evidence type="ECO:0000313" key="3">
    <source>
        <dbReference type="EMBL" id="KAF6787331.1"/>
    </source>
</evidence>
<dbReference type="PROSITE" id="PS50404">
    <property type="entry name" value="GST_NTER"/>
    <property type="match status" value="1"/>
</dbReference>
<proteinExistence type="inferred from homology"/>
<dbReference type="InterPro" id="IPR036249">
    <property type="entry name" value="Thioredoxin-like_sf"/>
</dbReference>
<dbReference type="InterPro" id="IPR050802">
    <property type="entry name" value="EF-GSTs"/>
</dbReference>
<feature type="domain" description="GST N-terminal" evidence="2">
    <location>
        <begin position="2"/>
        <end position="88"/>
    </location>
</feature>
<dbReference type="Gene3D" id="3.40.30.10">
    <property type="entry name" value="Glutaredoxin"/>
    <property type="match status" value="1"/>
</dbReference>
<dbReference type="InterPro" id="IPR036282">
    <property type="entry name" value="Glutathione-S-Trfase_C_sf"/>
</dbReference>
<keyword evidence="3" id="KW-0251">Elongation factor</keyword>
<comment type="caution">
    <text evidence="3">The sequence shown here is derived from an EMBL/GenBank/DDBJ whole genome shotgun (WGS) entry which is preliminary data.</text>
</comment>
<dbReference type="Gene3D" id="1.20.1050.10">
    <property type="match status" value="1"/>
</dbReference>
<dbReference type="PANTHER" id="PTHR43986:SF1">
    <property type="entry name" value="ELONGATION FACTOR 1-GAMMA"/>
    <property type="match status" value="1"/>
</dbReference>
<evidence type="ECO:0000259" key="2">
    <source>
        <dbReference type="PROSITE" id="PS50404"/>
    </source>
</evidence>
<accession>A0A8H6INE4</accession>
<reference evidence="3 4" key="1">
    <citation type="journal article" date="2020" name="Phytopathology">
        <title>Genome Sequence Resources of Colletotrichum truncatum, C. plurivorum, C. musicola, and C. sojae: Four Species Pathogenic to Soybean (Glycine max).</title>
        <authorList>
            <person name="Rogerio F."/>
            <person name="Boufleur T.R."/>
            <person name="Ciampi-Guillardi M."/>
            <person name="Sukno S.A."/>
            <person name="Thon M.R."/>
            <person name="Massola Junior N.S."/>
            <person name="Baroncelli R."/>
        </authorList>
    </citation>
    <scope>NUCLEOTIDE SEQUENCE [LARGE SCALE GENOMIC DNA]</scope>
    <source>
        <strain evidence="3 4">LFN0009</strain>
    </source>
</reference>
<protein>
    <submittedName>
        <fullName evidence="3">Elongation factor 1-gamma</fullName>
    </submittedName>
</protein>
<dbReference type="GO" id="GO:0005737">
    <property type="term" value="C:cytoplasm"/>
    <property type="evidence" value="ECO:0007669"/>
    <property type="project" value="TreeGrafter"/>
</dbReference>
<evidence type="ECO:0000256" key="1">
    <source>
        <dbReference type="ARBA" id="ARBA00007409"/>
    </source>
</evidence>
<dbReference type="AlphaFoldDB" id="A0A8H6INE4"/>
<dbReference type="Proteomes" id="UP000652219">
    <property type="component" value="Unassembled WGS sequence"/>
</dbReference>
<dbReference type="InterPro" id="IPR004045">
    <property type="entry name" value="Glutathione_S-Trfase_N"/>
</dbReference>
<name>A0A8H6INE4_9PEZI</name>
<organism evidence="3 4">
    <name type="scientific">Colletotrichum sojae</name>
    <dbReference type="NCBI Taxonomy" id="2175907"/>
    <lineage>
        <taxon>Eukaryota</taxon>
        <taxon>Fungi</taxon>
        <taxon>Dikarya</taxon>
        <taxon>Ascomycota</taxon>
        <taxon>Pezizomycotina</taxon>
        <taxon>Sordariomycetes</taxon>
        <taxon>Hypocreomycetidae</taxon>
        <taxon>Glomerellales</taxon>
        <taxon>Glomerellaceae</taxon>
        <taxon>Colletotrichum</taxon>
        <taxon>Colletotrichum orchidearum species complex</taxon>
    </lineage>
</organism>
<dbReference type="GO" id="GO:0005634">
    <property type="term" value="C:nucleus"/>
    <property type="evidence" value="ECO:0007669"/>
    <property type="project" value="TreeGrafter"/>
</dbReference>
<sequence>MSFGKLYTSPKAPRSTMVLFVAKYNRLDVEICNAFPIKIYPEKGGVGDEYLSKFHTGKVPALETADGFTVYESNAIVWFLAKQDSNTKLCGSNLKEETTILRWDSFTNYELLPPIMAWIEPIIGRAPSSPDILQRREEACELTIRAIQKEIKRKGYLVGDTLILEDLFVVSGLVRGYQYVCCVSTISYRPAFVPFIFSPPLLTLPQVFTKDWASKHPLLHEYYMDIRNDKGRIFESILGPNIIRDEPGGTYPDYDGL</sequence>
<dbReference type="FunFam" id="3.40.30.10:FF:000142">
    <property type="entry name" value="Elongation factor 1 gamma"/>
    <property type="match status" value="1"/>
</dbReference>
<dbReference type="EMBL" id="WIGN01000602">
    <property type="protein sequence ID" value="KAF6787331.1"/>
    <property type="molecule type" value="Genomic_DNA"/>
</dbReference>
<dbReference type="Pfam" id="PF13409">
    <property type="entry name" value="GST_N_2"/>
    <property type="match status" value="1"/>
</dbReference>
<dbReference type="SUPFAM" id="SSF52833">
    <property type="entry name" value="Thioredoxin-like"/>
    <property type="match status" value="1"/>
</dbReference>
<gene>
    <name evidence="3" type="ORF">CSOJ01_15236</name>
</gene>
<keyword evidence="4" id="KW-1185">Reference proteome</keyword>
<dbReference type="SUPFAM" id="SSF47616">
    <property type="entry name" value="GST C-terminal domain-like"/>
    <property type="match status" value="1"/>
</dbReference>
<evidence type="ECO:0000313" key="4">
    <source>
        <dbReference type="Proteomes" id="UP000652219"/>
    </source>
</evidence>